<protein>
    <submittedName>
        <fullName evidence="1">Uncharacterized protein</fullName>
    </submittedName>
</protein>
<proteinExistence type="predicted"/>
<dbReference type="Proteomes" id="UP001232063">
    <property type="component" value="Unassembled WGS sequence"/>
</dbReference>
<keyword evidence="2" id="KW-1185">Reference proteome</keyword>
<reference evidence="1" key="1">
    <citation type="submission" date="2023-05" db="EMBL/GenBank/DDBJ databases">
        <authorList>
            <person name="Zhang X."/>
        </authorList>
    </citation>
    <scope>NUCLEOTIDE SEQUENCE</scope>
    <source>
        <strain evidence="1">BD1B2-1</strain>
    </source>
</reference>
<evidence type="ECO:0000313" key="2">
    <source>
        <dbReference type="Proteomes" id="UP001232063"/>
    </source>
</evidence>
<dbReference type="EMBL" id="JASJOU010000009">
    <property type="protein sequence ID" value="MDJ1503657.1"/>
    <property type="molecule type" value="Genomic_DNA"/>
</dbReference>
<evidence type="ECO:0000313" key="1">
    <source>
        <dbReference type="EMBL" id="MDJ1503657.1"/>
    </source>
</evidence>
<sequence>MNSFLTRLFFVIWLYISCVTEGTIYGQIGTYEPDTIEYYCPRPAYFNEKLTAVYNQYNYPLDTLLCQFEEIMNRLENPGFCPTKKAWDMMHEELEYIQHCVHTLEAQRSDSIRFYEKFFRHILNQLIEEEACFLISHHQLIVLVPANAVLYCQKPMKDYTTELLSCVKDKYTLDEWQKTSK</sequence>
<dbReference type="AlphaFoldDB" id="A0AAE3UHM8"/>
<name>A0AAE3UHM8_9BACT</name>
<gene>
    <name evidence="1" type="ORF">QNI22_23535</name>
</gene>
<organism evidence="1 2">
    <name type="scientific">Xanthocytophaga agilis</name>
    <dbReference type="NCBI Taxonomy" id="3048010"/>
    <lineage>
        <taxon>Bacteria</taxon>
        <taxon>Pseudomonadati</taxon>
        <taxon>Bacteroidota</taxon>
        <taxon>Cytophagia</taxon>
        <taxon>Cytophagales</taxon>
        <taxon>Rhodocytophagaceae</taxon>
        <taxon>Xanthocytophaga</taxon>
    </lineage>
</organism>
<dbReference type="RefSeq" id="WP_314514273.1">
    <property type="nucleotide sequence ID" value="NZ_JASJOU010000009.1"/>
</dbReference>
<comment type="caution">
    <text evidence="1">The sequence shown here is derived from an EMBL/GenBank/DDBJ whole genome shotgun (WGS) entry which is preliminary data.</text>
</comment>
<accession>A0AAE3UHM8</accession>